<reference evidence="1 2" key="1">
    <citation type="submission" date="2018-06" db="EMBL/GenBank/DDBJ databases">
        <title>Comparative genomics reveals the genomic features of Rhizophagus irregularis, R. cerebriforme, R. diaphanum and Gigaspora rosea, and their symbiotic lifestyle signature.</title>
        <authorList>
            <person name="Morin E."/>
            <person name="San Clemente H."/>
            <person name="Chen E.C.H."/>
            <person name="De La Providencia I."/>
            <person name="Hainaut M."/>
            <person name="Kuo A."/>
            <person name="Kohler A."/>
            <person name="Murat C."/>
            <person name="Tang N."/>
            <person name="Roy S."/>
            <person name="Loubradou J."/>
            <person name="Henrissat B."/>
            <person name="Grigoriev I.V."/>
            <person name="Corradi N."/>
            <person name="Roux C."/>
            <person name="Martin F.M."/>
        </authorList>
    </citation>
    <scope>NUCLEOTIDE SEQUENCE [LARGE SCALE GENOMIC DNA]</scope>
    <source>
        <strain evidence="1 2">DAOM 194757</strain>
    </source>
</reference>
<comment type="caution">
    <text evidence="1">The sequence shown here is derived from an EMBL/GenBank/DDBJ whole genome shotgun (WGS) entry which is preliminary data.</text>
</comment>
<dbReference type="EMBL" id="QKWP01000155">
    <property type="protein sequence ID" value="RIB25948.1"/>
    <property type="molecule type" value="Genomic_DNA"/>
</dbReference>
<organism evidence="1 2">
    <name type="scientific">Gigaspora rosea</name>
    <dbReference type="NCBI Taxonomy" id="44941"/>
    <lineage>
        <taxon>Eukaryota</taxon>
        <taxon>Fungi</taxon>
        <taxon>Fungi incertae sedis</taxon>
        <taxon>Mucoromycota</taxon>
        <taxon>Glomeromycotina</taxon>
        <taxon>Glomeromycetes</taxon>
        <taxon>Diversisporales</taxon>
        <taxon>Gigasporaceae</taxon>
        <taxon>Gigaspora</taxon>
    </lineage>
</organism>
<evidence type="ECO:0000313" key="2">
    <source>
        <dbReference type="Proteomes" id="UP000266673"/>
    </source>
</evidence>
<name>A0A397VVH8_9GLOM</name>
<protein>
    <submittedName>
        <fullName evidence="1">Uncharacterized protein</fullName>
    </submittedName>
</protein>
<dbReference type="AlphaFoldDB" id="A0A397VVH8"/>
<gene>
    <name evidence="1" type="ORF">C2G38_2164679</name>
</gene>
<sequence>MATDKLLIQQDLLATKLAFVVPTPCPYDETQGIATQLAFAYNKVKKAKARDKRIDTLNPAYEVLQSLEALEETYKSLTQHELVVQA</sequence>
<evidence type="ECO:0000313" key="1">
    <source>
        <dbReference type="EMBL" id="RIB25948.1"/>
    </source>
</evidence>
<dbReference type="Proteomes" id="UP000266673">
    <property type="component" value="Unassembled WGS sequence"/>
</dbReference>
<dbReference type="OrthoDB" id="2310764at2759"/>
<accession>A0A397VVH8</accession>
<proteinExistence type="predicted"/>
<keyword evidence="2" id="KW-1185">Reference proteome</keyword>